<dbReference type="PANTHER" id="PTHR33112:SF10">
    <property type="entry name" value="TOL"/>
    <property type="match status" value="1"/>
</dbReference>
<comment type="caution">
    <text evidence="2">The sequence shown here is derived from an EMBL/GenBank/DDBJ whole genome shotgun (WGS) entry which is preliminary data.</text>
</comment>
<dbReference type="InterPro" id="IPR010730">
    <property type="entry name" value="HET"/>
</dbReference>
<reference evidence="2 3" key="1">
    <citation type="submission" date="2023-01" db="EMBL/GenBank/DDBJ databases">
        <title>Analysis of 21 Apiospora genomes using comparative genomics revels a genus with tremendous synthesis potential of carbohydrate active enzymes and secondary metabolites.</title>
        <authorList>
            <person name="Sorensen T."/>
        </authorList>
    </citation>
    <scope>NUCLEOTIDE SEQUENCE [LARGE SCALE GENOMIC DNA]</scope>
    <source>
        <strain evidence="2 3">CBS 114990</strain>
    </source>
</reference>
<protein>
    <recommendedName>
        <fullName evidence="1">Heterokaryon incompatibility domain-containing protein</fullName>
    </recommendedName>
</protein>
<keyword evidence="3" id="KW-1185">Reference proteome</keyword>
<evidence type="ECO:0000259" key="1">
    <source>
        <dbReference type="Pfam" id="PF06985"/>
    </source>
</evidence>
<accession>A0ABR1UVT3</accession>
<dbReference type="InterPro" id="IPR025363">
    <property type="entry name" value="DUF4267"/>
</dbReference>
<dbReference type="Pfam" id="PF06985">
    <property type="entry name" value="HET"/>
    <property type="match status" value="1"/>
</dbReference>
<organism evidence="2 3">
    <name type="scientific">Apiospora hydei</name>
    <dbReference type="NCBI Taxonomy" id="1337664"/>
    <lineage>
        <taxon>Eukaryota</taxon>
        <taxon>Fungi</taxon>
        <taxon>Dikarya</taxon>
        <taxon>Ascomycota</taxon>
        <taxon>Pezizomycotina</taxon>
        <taxon>Sordariomycetes</taxon>
        <taxon>Xylariomycetidae</taxon>
        <taxon>Amphisphaeriales</taxon>
        <taxon>Apiosporaceae</taxon>
        <taxon>Apiospora</taxon>
    </lineage>
</organism>
<dbReference type="PANTHER" id="PTHR33112">
    <property type="entry name" value="DOMAIN PROTEIN, PUTATIVE-RELATED"/>
    <property type="match status" value="1"/>
</dbReference>
<proteinExistence type="predicted"/>
<evidence type="ECO:0000313" key="2">
    <source>
        <dbReference type="EMBL" id="KAK8063032.1"/>
    </source>
</evidence>
<gene>
    <name evidence="2" type="ORF">PG997_015129</name>
</gene>
<name>A0ABR1UVT3_9PEZI</name>
<dbReference type="Proteomes" id="UP001433268">
    <property type="component" value="Unassembled WGS sequence"/>
</dbReference>
<dbReference type="EMBL" id="JAQQWN010000010">
    <property type="protein sequence ID" value="KAK8063032.1"/>
    <property type="molecule type" value="Genomic_DNA"/>
</dbReference>
<sequence length="772" mass="86250">MPSPKFWTNAGCVLGLAPAIYGLQALFAPAGALAGSGLPGGSTLQDQALAQGLMRIYGVRNVVISLTLFTAWYHGHRGTQGVGLILGALMPFVDGLVFKDLLGGGEWKHWGLLHGSLEDFHSAVRDGCWTCSTLKDSSRQQIRAPMHYAIKRPLLDHFPSPNPYDLQFTFMNPATNVDTRALRLRIDPIPSWTQAHELASRSASQSWSGSADALALVNHWLSDCLRNHPSCANMGSERPWQPTRLLEISEQSVRLVTTSTKDFKEAYGTLSHCWGTDPFLTLTSSTFGRFAAGFPLDELPRSFQEAFCIIQALGIRYLWIDCYCIIQDDRNDWLHEAPLMSKVYSNSRINIGAADASGPRHGIFRERSHDSITIRSNGAGDMESRFFHLSRLGSEGILDLFEDPLDRSFASDVMDHSALMSRGWVIQERALSPRMVTFTRGEVYWQCHESAATECFPVGWLQRIDRLNGDPFWSLSPSDGLLRNLQRDQEGQVRAPDQGATTMEPANAISFQERWFHTLSTYTAAALTYPDKDKILAIDGIGRRLAELSNDTYSRGILGKAMPYALLWRKKVGYVEDALAGCGKAADEVPQVPSSVRRYPTWHWTSYDTVDFRDLIFDKYIRERSQPSVRIMPQLYCFTSDSCTAVPSVDDGDLDLWPHLLCIGRPARVLHLDETESGKTTFVLPDGGTIAYPRWDERQRDHTASGPIYLLPVTATYAGNVKARNSNMGLILVLGRNGKFRRVGMFEQDQQDGGNVLQSQMENTKPRMLVIE</sequence>
<evidence type="ECO:0000313" key="3">
    <source>
        <dbReference type="Proteomes" id="UP001433268"/>
    </source>
</evidence>
<dbReference type="RefSeq" id="XP_066661631.1">
    <property type="nucleotide sequence ID" value="XM_066819443.1"/>
</dbReference>
<feature type="domain" description="Heterokaryon incompatibility" evidence="1">
    <location>
        <begin position="267"/>
        <end position="428"/>
    </location>
</feature>
<dbReference type="GeneID" id="92052503"/>
<dbReference type="Pfam" id="PF14087">
    <property type="entry name" value="DUF4267"/>
    <property type="match status" value="1"/>
</dbReference>